<name>A0A1N6TE61_9SPIO</name>
<dbReference type="Pfam" id="PF16203">
    <property type="entry name" value="ERCC3_RAD25_C"/>
    <property type="match status" value="1"/>
</dbReference>
<dbReference type="PRINTS" id="PR00851">
    <property type="entry name" value="XRODRMPGMNTB"/>
</dbReference>
<evidence type="ECO:0000256" key="8">
    <source>
        <dbReference type="ARBA" id="ARBA00034808"/>
    </source>
</evidence>
<reference evidence="12 13" key="1">
    <citation type="submission" date="2017-01" db="EMBL/GenBank/DDBJ databases">
        <authorList>
            <person name="Mah S.A."/>
            <person name="Swanson W.J."/>
            <person name="Moy G.W."/>
            <person name="Vacquier V.D."/>
        </authorList>
    </citation>
    <scope>NUCLEOTIDE SEQUENCE [LARGE SCALE GENOMIC DNA]</scope>
    <source>
        <strain evidence="12 13">ASpG1</strain>
    </source>
</reference>
<feature type="domain" description="Helicase ATP-binding" evidence="10">
    <location>
        <begin position="204"/>
        <end position="360"/>
    </location>
</feature>
<evidence type="ECO:0000259" key="11">
    <source>
        <dbReference type="PROSITE" id="PS51194"/>
    </source>
</evidence>
<keyword evidence="4" id="KW-0347">Helicase</keyword>
<keyword evidence="2" id="KW-0547">Nucleotide-binding</keyword>
<dbReference type="PANTHER" id="PTHR11274:SF0">
    <property type="entry name" value="GENERAL TRANSCRIPTION AND DNA REPAIR FACTOR IIH HELICASE SUBUNIT XPB"/>
    <property type="match status" value="1"/>
</dbReference>
<dbReference type="PANTHER" id="PTHR11274">
    <property type="entry name" value="RAD25/XP-B DNA REPAIR HELICASE"/>
    <property type="match status" value="1"/>
</dbReference>
<comment type="catalytic activity">
    <reaction evidence="7">
        <text>Couples ATP hydrolysis with the unwinding of duplex DNA by translocating in the 3'-5' direction.</text>
        <dbReference type="EC" id="5.6.2.4"/>
    </reaction>
</comment>
<dbReference type="NCBIfam" id="NF045503">
    <property type="entry name" value="repair_heli_XPB"/>
    <property type="match status" value="1"/>
</dbReference>
<dbReference type="GO" id="GO:0016787">
    <property type="term" value="F:hydrolase activity"/>
    <property type="evidence" value="ECO:0007669"/>
    <property type="project" value="UniProtKB-KW"/>
</dbReference>
<dbReference type="InterPro" id="IPR027417">
    <property type="entry name" value="P-loop_NTPase"/>
</dbReference>
<dbReference type="EC" id="5.6.2.4" evidence="8"/>
<evidence type="ECO:0000256" key="3">
    <source>
        <dbReference type="ARBA" id="ARBA00022801"/>
    </source>
</evidence>
<dbReference type="GO" id="GO:0003677">
    <property type="term" value="F:DNA binding"/>
    <property type="evidence" value="ECO:0007669"/>
    <property type="project" value="InterPro"/>
</dbReference>
<evidence type="ECO:0000256" key="5">
    <source>
        <dbReference type="ARBA" id="ARBA00022840"/>
    </source>
</evidence>
<dbReference type="RefSeq" id="WP_076488876.1">
    <property type="nucleotide sequence ID" value="NZ_FTMS01000010.1"/>
</dbReference>
<dbReference type="CDD" id="cd18789">
    <property type="entry name" value="SF2_C_XPB"/>
    <property type="match status" value="1"/>
</dbReference>
<keyword evidence="13" id="KW-1185">Reference proteome</keyword>
<evidence type="ECO:0000313" key="12">
    <source>
        <dbReference type="EMBL" id="SIQ51679.1"/>
    </source>
</evidence>
<keyword evidence="3" id="KW-0378">Hydrolase</keyword>
<organism evidence="12 13">
    <name type="scientific">Alkalispirochaeta americana</name>
    <dbReference type="NCBI Taxonomy" id="159291"/>
    <lineage>
        <taxon>Bacteria</taxon>
        <taxon>Pseudomonadati</taxon>
        <taxon>Spirochaetota</taxon>
        <taxon>Spirochaetia</taxon>
        <taxon>Spirochaetales</taxon>
        <taxon>Spirochaetaceae</taxon>
        <taxon>Alkalispirochaeta</taxon>
    </lineage>
</organism>
<dbReference type="InterPro" id="IPR050615">
    <property type="entry name" value="ATP-dep_DNA_Helicase"/>
</dbReference>
<comment type="similarity">
    <text evidence="1">Belongs to the helicase family. RAD25/XPB subfamily.</text>
</comment>
<keyword evidence="6" id="KW-0413">Isomerase</keyword>
<proteinExistence type="inferred from homology"/>
<dbReference type="InterPro" id="IPR014001">
    <property type="entry name" value="Helicase_ATP-bd"/>
</dbReference>
<evidence type="ECO:0000256" key="7">
    <source>
        <dbReference type="ARBA" id="ARBA00034617"/>
    </source>
</evidence>
<dbReference type="PROSITE" id="PS51192">
    <property type="entry name" value="HELICASE_ATP_BIND_1"/>
    <property type="match status" value="1"/>
</dbReference>
<dbReference type="GO" id="GO:0005524">
    <property type="term" value="F:ATP binding"/>
    <property type="evidence" value="ECO:0007669"/>
    <property type="project" value="UniProtKB-KW"/>
</dbReference>
<dbReference type="SMART" id="SM00490">
    <property type="entry name" value="HELICc"/>
    <property type="match status" value="1"/>
</dbReference>
<keyword evidence="5" id="KW-0067">ATP-binding</keyword>
<dbReference type="Proteomes" id="UP000186400">
    <property type="component" value="Unassembled WGS sequence"/>
</dbReference>
<dbReference type="InterPro" id="IPR001650">
    <property type="entry name" value="Helicase_C-like"/>
</dbReference>
<dbReference type="InterPro" id="IPR006935">
    <property type="entry name" value="Helicase/UvrB_N"/>
</dbReference>
<dbReference type="AlphaFoldDB" id="A0A1N6TE61"/>
<evidence type="ECO:0000256" key="9">
    <source>
        <dbReference type="ARBA" id="ARBA00048988"/>
    </source>
</evidence>
<dbReference type="STRING" id="159291.SAMN05920897_11023"/>
<evidence type="ECO:0000256" key="4">
    <source>
        <dbReference type="ARBA" id="ARBA00022806"/>
    </source>
</evidence>
<dbReference type="GO" id="GO:0043138">
    <property type="term" value="F:3'-5' DNA helicase activity"/>
    <property type="evidence" value="ECO:0007669"/>
    <property type="project" value="UniProtKB-EC"/>
</dbReference>
<dbReference type="InterPro" id="IPR032438">
    <property type="entry name" value="ERCC3_RAD25_C"/>
</dbReference>
<dbReference type="PROSITE" id="PS51194">
    <property type="entry name" value="HELICASE_CTER"/>
    <property type="match status" value="1"/>
</dbReference>
<dbReference type="Pfam" id="PF13625">
    <property type="entry name" value="Helicase_C_3"/>
    <property type="match status" value="1"/>
</dbReference>
<protein>
    <recommendedName>
        <fullName evidence="8">DNA 3'-5' helicase</fullName>
        <ecNumber evidence="8">5.6.2.4</ecNumber>
    </recommendedName>
</protein>
<dbReference type="EMBL" id="FTMS01000010">
    <property type="protein sequence ID" value="SIQ51679.1"/>
    <property type="molecule type" value="Genomic_DNA"/>
</dbReference>
<evidence type="ECO:0000259" key="10">
    <source>
        <dbReference type="PROSITE" id="PS51192"/>
    </source>
</evidence>
<evidence type="ECO:0000256" key="6">
    <source>
        <dbReference type="ARBA" id="ARBA00023235"/>
    </source>
</evidence>
<dbReference type="SUPFAM" id="SSF52540">
    <property type="entry name" value="P-loop containing nucleoside triphosphate hydrolases"/>
    <property type="match status" value="1"/>
</dbReference>
<evidence type="ECO:0000256" key="2">
    <source>
        <dbReference type="ARBA" id="ARBA00022741"/>
    </source>
</evidence>
<dbReference type="Pfam" id="PF04851">
    <property type="entry name" value="ResIII"/>
    <property type="match status" value="1"/>
</dbReference>
<dbReference type="SMART" id="SM00487">
    <property type="entry name" value="DEXDc"/>
    <property type="match status" value="1"/>
</dbReference>
<gene>
    <name evidence="12" type="ORF">SAMN05920897_11023</name>
</gene>
<accession>A0A1N6TE61</accession>
<feature type="domain" description="Helicase C-terminal" evidence="11">
    <location>
        <begin position="412"/>
        <end position="560"/>
    </location>
</feature>
<sequence>MPQPLIVQGDNSILLDVHDDEASEARNSIAPFAELEKSPEHFHTYRISPLSLWNAAAAGLTREEVLERLRRYSRFPLPGNVQHSIGELIGRYGRLRLEPTDEDYTLRLVVPDEDIRQELRSRKNLARYLREEEDFQSHPDSFLLPLLDRGTVKQELIRLGYPVDDRVPLAPGDPLEFSLQEKTRAGAPFLLRDYQKEAARTFHGGGDPGTGYGVVVLPCGAGKTVVGIETMHLLQTNTLILTTNVAAVHQWIDELLDKTTLGEDQIGEYSGTRKDVLPVTVATYQILVWRRDRESPFPHFDIFRRRRWGLIIYDEVHLLPAPIFRVTAEIQAVRRLGLTATLIREDQCETDVFSLVGPKRYDVPWKELEQKGWIAEATCYEIRLDLPRELRTEYAVADKRRKYRLAAENHRKIEAARQIIENHPGEAILVIGQYLEQLKKLAHHLEAPLITGSVPNHRREEIYQDFRQGSLPVIVVSKVANFAIDLPNASVAIQVSGSFGSRQEEAQRLGRILRPSPGEHHNSTFYTLVSNHTVEEEFAANRQKFLAEQGYTYHIEHWTD</sequence>
<comment type="catalytic activity">
    <reaction evidence="9">
        <text>ATP + H2O = ADP + phosphate + H(+)</text>
        <dbReference type="Rhea" id="RHEA:13065"/>
        <dbReference type="ChEBI" id="CHEBI:15377"/>
        <dbReference type="ChEBI" id="CHEBI:15378"/>
        <dbReference type="ChEBI" id="CHEBI:30616"/>
        <dbReference type="ChEBI" id="CHEBI:43474"/>
        <dbReference type="ChEBI" id="CHEBI:456216"/>
        <dbReference type="EC" id="5.6.2.4"/>
    </reaction>
</comment>
<dbReference type="OrthoDB" id="9802848at2"/>
<dbReference type="Gene3D" id="3.40.50.300">
    <property type="entry name" value="P-loop containing nucleotide triphosphate hydrolases"/>
    <property type="match status" value="2"/>
</dbReference>
<evidence type="ECO:0000256" key="1">
    <source>
        <dbReference type="ARBA" id="ARBA00006637"/>
    </source>
</evidence>
<evidence type="ECO:0000313" key="13">
    <source>
        <dbReference type="Proteomes" id="UP000186400"/>
    </source>
</evidence>
<dbReference type="InterPro" id="IPR032830">
    <property type="entry name" value="XPB/Ssl2_N"/>
</dbReference>